<dbReference type="OrthoDB" id="10258955at2759"/>
<evidence type="ECO:0000313" key="7">
    <source>
        <dbReference type="EMBL" id="OAF69666.1"/>
    </source>
</evidence>
<dbReference type="SUPFAM" id="SSF51556">
    <property type="entry name" value="Metallo-dependent hydrolases"/>
    <property type="match status" value="1"/>
</dbReference>
<dbReference type="Proteomes" id="UP000078046">
    <property type="component" value="Unassembled WGS sequence"/>
</dbReference>
<name>A0A177B5Y5_9BILA</name>
<dbReference type="AlphaFoldDB" id="A0A177B5Y5"/>
<comment type="similarity">
    <text evidence="2">Belongs to the metallo-dependent hydrolases superfamily. Hydantoinase/dihydropyrimidinase family.</text>
</comment>
<feature type="domain" description="BOD1/SHG1" evidence="6">
    <location>
        <begin position="580"/>
        <end position="664"/>
    </location>
</feature>
<dbReference type="EC" id="3.5.2.2" evidence="4"/>
<protein>
    <recommendedName>
        <fullName evidence="4">dihydropyrimidinase</fullName>
        <ecNumber evidence="4">3.5.2.2</ecNumber>
    </recommendedName>
</protein>
<keyword evidence="8" id="KW-1185">Reference proteome</keyword>
<dbReference type="Pfam" id="PF01979">
    <property type="entry name" value="Amidohydro_1"/>
    <property type="match status" value="1"/>
</dbReference>
<dbReference type="GO" id="GO:0004157">
    <property type="term" value="F:dihydropyrimidinase activity"/>
    <property type="evidence" value="ECO:0007669"/>
    <property type="project" value="UniProtKB-EC"/>
</dbReference>
<evidence type="ECO:0000256" key="1">
    <source>
        <dbReference type="ARBA" id="ARBA00001947"/>
    </source>
</evidence>
<dbReference type="SUPFAM" id="SSF51338">
    <property type="entry name" value="Composite domain of metallo-dependent hydrolases"/>
    <property type="match status" value="1"/>
</dbReference>
<sequence length="702" mass="79333">MVLTKPVRKVPINIQSSHKRIIIKNGTIVNDDHKFVADIYIENDTIKDIGKKLMHPGGAHEIDATGCLILPGGIDLNTNFDCDLVDDKSCTDYEIGSRAALIGGTTTIVNNVSSTSFNDKPKEYIKNIENNVCCDFVLSVQVPDDANLKYIKLIKEYALEYDIKIFHIPVDLDFEILTSLLETISELGCLAVFKPFSKKIFEYNCDKLAKKNPKEKYGPELLKYSFSDDDQVSVYMYILNVLKNVECPAVFTGITNDEILDLVKDEITPNTHLSFSVPALYHNATNLLNECWMHAASHMCKPPLSTNFNVNKCVSKLAQGFGYSSVDSNHIGVSSKQRMKGWSNARNIPCGINSVQYRMIVLWSQGVEKSGIIDPCKFVAITSSNAAKLLNMYPKKGRIDVESIADIVILNTLSNTEIDATPQDGCDMSIYSELDSKVKIQYVIKSGQIVVDNEDVFIHNQIGKHCQVEEFSYMYDTVDRVKESSQTKTPCISRDKPNDVIEDDIIVPKETNGHCTPDKPIEEEFVNKTRRNPTGVQSQLVSSISFGDYAEIKEKPSTKLQSSYFINISMVSLFMSETDILSEIKRSGKFDEWRHNAFNTMKSSKKYRKLADKIKKYATTHTRDLKLDVESRKYSIREDFTNIIFKNGSIKKEMMELINYNLNEKNMCLSIGNYLHSINPEKSEIELNIPLPQDSPINKTLK</sequence>
<dbReference type="FunFam" id="3.20.20.140:FF:000174">
    <property type="entry name" value="Dihydropyrimidinase-related protein 2"/>
    <property type="match status" value="1"/>
</dbReference>
<dbReference type="InterPro" id="IPR006680">
    <property type="entry name" value="Amidohydro-rel"/>
</dbReference>
<accession>A0A177B5Y5</accession>
<dbReference type="InterPro" id="IPR011059">
    <property type="entry name" value="Metal-dep_hydrolase_composite"/>
</dbReference>
<dbReference type="GO" id="GO:0005829">
    <property type="term" value="C:cytosol"/>
    <property type="evidence" value="ECO:0007669"/>
    <property type="project" value="TreeGrafter"/>
</dbReference>
<evidence type="ECO:0000259" key="6">
    <source>
        <dbReference type="Pfam" id="PF05205"/>
    </source>
</evidence>
<comment type="catalytic activity">
    <reaction evidence="3">
        <text>5,6-dihydrouracil + H2O = 3-(carbamoylamino)propanoate + H(+)</text>
        <dbReference type="Rhea" id="RHEA:16121"/>
        <dbReference type="ChEBI" id="CHEBI:11892"/>
        <dbReference type="ChEBI" id="CHEBI:15377"/>
        <dbReference type="ChEBI" id="CHEBI:15378"/>
        <dbReference type="ChEBI" id="CHEBI:15901"/>
        <dbReference type="EC" id="3.5.2.2"/>
    </reaction>
</comment>
<gene>
    <name evidence="7" type="ORF">A3Q56_02595</name>
</gene>
<dbReference type="GO" id="GO:0006208">
    <property type="term" value="P:pyrimidine nucleobase catabolic process"/>
    <property type="evidence" value="ECO:0007669"/>
    <property type="project" value="TreeGrafter"/>
</dbReference>
<evidence type="ECO:0000256" key="4">
    <source>
        <dbReference type="ARBA" id="ARBA00039113"/>
    </source>
</evidence>
<evidence type="ECO:0000313" key="8">
    <source>
        <dbReference type="Proteomes" id="UP000078046"/>
    </source>
</evidence>
<comment type="cofactor">
    <cofactor evidence="1">
        <name>Zn(2+)</name>
        <dbReference type="ChEBI" id="CHEBI:29105"/>
    </cofactor>
</comment>
<dbReference type="Gene3D" id="3.20.20.140">
    <property type="entry name" value="Metal-dependent hydrolases"/>
    <property type="match status" value="1"/>
</dbReference>
<dbReference type="InterPro" id="IPR055264">
    <property type="entry name" value="BOD1/SHG1_dom"/>
</dbReference>
<dbReference type="Pfam" id="PF05205">
    <property type="entry name" value="COMPASS-Shg1"/>
    <property type="match status" value="1"/>
</dbReference>
<evidence type="ECO:0000259" key="5">
    <source>
        <dbReference type="Pfam" id="PF01979"/>
    </source>
</evidence>
<dbReference type="PANTHER" id="PTHR11647:SF1">
    <property type="entry name" value="COLLAPSIN RESPONSE MEDIATOR PROTEIN"/>
    <property type="match status" value="1"/>
</dbReference>
<evidence type="ECO:0000256" key="3">
    <source>
        <dbReference type="ARBA" id="ARBA00036696"/>
    </source>
</evidence>
<proteinExistence type="inferred from homology"/>
<comment type="caution">
    <text evidence="7">The sequence shown here is derived from an EMBL/GenBank/DDBJ whole genome shotgun (WGS) entry which is preliminary data.</text>
</comment>
<dbReference type="EMBL" id="LWCA01000246">
    <property type="protein sequence ID" value="OAF69666.1"/>
    <property type="molecule type" value="Genomic_DNA"/>
</dbReference>
<organism evidence="7 8">
    <name type="scientific">Intoshia linei</name>
    <dbReference type="NCBI Taxonomy" id="1819745"/>
    <lineage>
        <taxon>Eukaryota</taxon>
        <taxon>Metazoa</taxon>
        <taxon>Spiralia</taxon>
        <taxon>Lophotrochozoa</taxon>
        <taxon>Mesozoa</taxon>
        <taxon>Orthonectida</taxon>
        <taxon>Rhopaluridae</taxon>
        <taxon>Intoshia</taxon>
    </lineage>
</organism>
<dbReference type="Gene3D" id="2.30.40.10">
    <property type="entry name" value="Urease, subunit C, domain 1"/>
    <property type="match status" value="1"/>
</dbReference>
<reference evidence="7 8" key="1">
    <citation type="submission" date="2016-04" db="EMBL/GenBank/DDBJ databases">
        <title>The genome of Intoshia linei affirms orthonectids as highly simplified spiralians.</title>
        <authorList>
            <person name="Mikhailov K.V."/>
            <person name="Slusarev G.S."/>
            <person name="Nikitin M.A."/>
            <person name="Logacheva M.D."/>
            <person name="Penin A."/>
            <person name="Aleoshin V."/>
            <person name="Panchin Y.V."/>
        </authorList>
    </citation>
    <scope>NUCLEOTIDE SEQUENCE [LARGE SCALE GENOMIC DNA]</scope>
    <source>
        <strain evidence="7">Intl2013</strain>
        <tissue evidence="7">Whole animal</tissue>
    </source>
</reference>
<dbReference type="PANTHER" id="PTHR11647">
    <property type="entry name" value="HYDRANTOINASE/DIHYDROPYRIMIDINASE FAMILY MEMBER"/>
    <property type="match status" value="1"/>
</dbReference>
<feature type="domain" description="Amidohydrolase-related" evidence="5">
    <location>
        <begin position="349"/>
        <end position="450"/>
    </location>
</feature>
<evidence type="ECO:0000256" key="2">
    <source>
        <dbReference type="ARBA" id="ARBA00008829"/>
    </source>
</evidence>
<dbReference type="InterPro" id="IPR050378">
    <property type="entry name" value="Metallo-dep_Hydrolases_sf"/>
</dbReference>
<dbReference type="InterPro" id="IPR032466">
    <property type="entry name" value="Metal_Hydrolase"/>
</dbReference>